<comment type="caution">
    <text evidence="1">The sequence shown here is derived from an EMBL/GenBank/DDBJ whole genome shotgun (WGS) entry which is preliminary data.</text>
</comment>
<gene>
    <name evidence="1" type="ORF">EJV47_07710</name>
</gene>
<organism evidence="1 2">
    <name type="scientific">Hymenobacter gummosus</name>
    <dbReference type="NCBI Taxonomy" id="1776032"/>
    <lineage>
        <taxon>Bacteria</taxon>
        <taxon>Pseudomonadati</taxon>
        <taxon>Bacteroidota</taxon>
        <taxon>Cytophagia</taxon>
        <taxon>Cytophagales</taxon>
        <taxon>Hymenobacteraceae</taxon>
        <taxon>Hymenobacter</taxon>
    </lineage>
</organism>
<sequence>MYVARFDCQQSVRELVALDSLARQQPALQLLLVSADDWYLLGGVQDSYQAHRIERPIFTLDMLAYDQAYRPDKRLRQFANEVPGPPATPPRSVKFVLLQNDQIVYTGPSTATLASVPGLQ</sequence>
<evidence type="ECO:0000313" key="2">
    <source>
        <dbReference type="Proteomes" id="UP000282184"/>
    </source>
</evidence>
<dbReference type="Proteomes" id="UP000282184">
    <property type="component" value="Unassembled WGS sequence"/>
</dbReference>
<dbReference type="EMBL" id="RXOF01000003">
    <property type="protein sequence ID" value="RTQ51673.1"/>
    <property type="molecule type" value="Genomic_DNA"/>
</dbReference>
<accession>A0A3S0QJL8</accession>
<dbReference type="AlphaFoldDB" id="A0A3S0QJL8"/>
<evidence type="ECO:0000313" key="1">
    <source>
        <dbReference type="EMBL" id="RTQ51673.1"/>
    </source>
</evidence>
<keyword evidence="2" id="KW-1185">Reference proteome</keyword>
<protein>
    <submittedName>
        <fullName evidence="1">Uncharacterized protein</fullName>
    </submittedName>
</protein>
<name>A0A3S0QJL8_9BACT</name>
<dbReference type="RefSeq" id="WP_126692565.1">
    <property type="nucleotide sequence ID" value="NZ_RXOF01000003.1"/>
</dbReference>
<proteinExistence type="predicted"/>
<reference evidence="1 2" key="1">
    <citation type="submission" date="2018-12" db="EMBL/GenBank/DDBJ databases">
        <title>Hymenobacter gummosus sp. nov., isolated from a spring.</title>
        <authorList>
            <person name="Nie L."/>
        </authorList>
    </citation>
    <scope>NUCLEOTIDE SEQUENCE [LARGE SCALE GENOMIC DNA]</scope>
    <source>
        <strain evidence="1 2">KCTC 52166</strain>
    </source>
</reference>